<name>A0A2T5YDG9_9BACT</name>
<dbReference type="EMBL" id="QBKI01000011">
    <property type="protein sequence ID" value="PTX14545.1"/>
    <property type="molecule type" value="Genomic_DNA"/>
</dbReference>
<evidence type="ECO:0000313" key="3">
    <source>
        <dbReference type="Proteomes" id="UP000244225"/>
    </source>
</evidence>
<dbReference type="Proteomes" id="UP000244225">
    <property type="component" value="Unassembled WGS sequence"/>
</dbReference>
<evidence type="ECO:0000256" key="1">
    <source>
        <dbReference type="SAM" id="MobiDB-lite"/>
    </source>
</evidence>
<proteinExistence type="predicted"/>
<dbReference type="AlphaFoldDB" id="A0A2T5YDG9"/>
<organism evidence="2 3">
    <name type="scientific">Pontibacter mucosus</name>
    <dbReference type="NCBI Taxonomy" id="1649266"/>
    <lineage>
        <taxon>Bacteria</taxon>
        <taxon>Pseudomonadati</taxon>
        <taxon>Bacteroidota</taxon>
        <taxon>Cytophagia</taxon>
        <taxon>Cytophagales</taxon>
        <taxon>Hymenobacteraceae</taxon>
        <taxon>Pontibacter</taxon>
    </lineage>
</organism>
<sequence length="32" mass="3421">MRICNEFAIKPTPNPSKEGNSCDMAGSSVAHK</sequence>
<feature type="region of interest" description="Disordered" evidence="1">
    <location>
        <begin position="1"/>
        <end position="32"/>
    </location>
</feature>
<protein>
    <submittedName>
        <fullName evidence="2">Uncharacterized protein</fullName>
    </submittedName>
</protein>
<comment type="caution">
    <text evidence="2">The sequence shown here is derived from an EMBL/GenBank/DDBJ whole genome shotgun (WGS) entry which is preliminary data.</text>
</comment>
<evidence type="ECO:0000313" key="2">
    <source>
        <dbReference type="EMBL" id="PTX14545.1"/>
    </source>
</evidence>
<keyword evidence="3" id="KW-1185">Reference proteome</keyword>
<accession>A0A2T5YDG9</accession>
<reference evidence="2 3" key="1">
    <citation type="submission" date="2018-04" db="EMBL/GenBank/DDBJ databases">
        <title>Genomic Encyclopedia of Archaeal and Bacterial Type Strains, Phase II (KMG-II): from individual species to whole genera.</title>
        <authorList>
            <person name="Goeker M."/>
        </authorList>
    </citation>
    <scope>NUCLEOTIDE SEQUENCE [LARGE SCALE GENOMIC DNA]</scope>
    <source>
        <strain evidence="2 3">DSM 100162</strain>
    </source>
</reference>
<gene>
    <name evidence="2" type="ORF">C8N40_111211</name>
</gene>